<feature type="domain" description="2,4-diaminopentanoate dehydrogenase C-terminal" evidence="2">
    <location>
        <begin position="145"/>
        <end position="336"/>
    </location>
</feature>
<evidence type="ECO:0000259" key="1">
    <source>
        <dbReference type="Pfam" id="PF02629"/>
    </source>
</evidence>
<dbReference type="RefSeq" id="WP_109982960.1">
    <property type="nucleotide sequence ID" value="NZ_QGTD01000001.1"/>
</dbReference>
<dbReference type="EMBL" id="QGTD01000001">
    <property type="protein sequence ID" value="PWU70433.1"/>
    <property type="molecule type" value="Genomic_DNA"/>
</dbReference>
<dbReference type="Proteomes" id="UP000245624">
    <property type="component" value="Unassembled WGS sequence"/>
</dbReference>
<protein>
    <submittedName>
        <fullName evidence="3">Uncharacterized protein</fullName>
    </submittedName>
</protein>
<dbReference type="Pfam" id="PF19328">
    <property type="entry name" value="DAP_DH_C"/>
    <property type="match status" value="1"/>
</dbReference>
<dbReference type="CDD" id="cd24146">
    <property type="entry name" value="nat-AmDH_N_like"/>
    <property type="match status" value="1"/>
</dbReference>
<dbReference type="Pfam" id="PF02629">
    <property type="entry name" value="CoA_binding"/>
    <property type="match status" value="1"/>
</dbReference>
<dbReference type="InterPro" id="IPR036291">
    <property type="entry name" value="NAD(P)-bd_dom_sf"/>
</dbReference>
<evidence type="ECO:0000259" key="2">
    <source>
        <dbReference type="Pfam" id="PF19328"/>
    </source>
</evidence>
<dbReference type="InterPro" id="IPR045760">
    <property type="entry name" value="DAP_DH_C"/>
</dbReference>
<name>A0A317L4K3_9BACI</name>
<evidence type="ECO:0000313" key="3">
    <source>
        <dbReference type="EMBL" id="PWU70433.1"/>
    </source>
</evidence>
<accession>A0A317L4K3</accession>
<evidence type="ECO:0000313" key="4">
    <source>
        <dbReference type="Proteomes" id="UP000245624"/>
    </source>
</evidence>
<dbReference type="Gene3D" id="3.40.50.720">
    <property type="entry name" value="NAD(P)-binding Rossmann-like Domain"/>
    <property type="match status" value="1"/>
</dbReference>
<keyword evidence="4" id="KW-1185">Reference proteome</keyword>
<gene>
    <name evidence="3" type="ORF">DLJ74_00960</name>
</gene>
<dbReference type="AlphaFoldDB" id="A0A317L4K3"/>
<dbReference type="OrthoDB" id="9767616at2"/>
<dbReference type="InterPro" id="IPR003781">
    <property type="entry name" value="CoA-bd"/>
</dbReference>
<reference evidence="3 4" key="1">
    <citation type="submission" date="2018-05" db="EMBL/GenBank/DDBJ databases">
        <title>Genomic analysis of Gracilibacillus dipsosauri DD1 reveals novel features of a salt-tolerant amylase.</title>
        <authorList>
            <person name="Deutch C.E."/>
            <person name="Yang S."/>
        </authorList>
    </citation>
    <scope>NUCLEOTIDE SEQUENCE [LARGE SCALE GENOMIC DNA]</scope>
    <source>
        <strain evidence="3 4">DD1</strain>
    </source>
</reference>
<proteinExistence type="predicted"/>
<comment type="caution">
    <text evidence="3">The sequence shown here is derived from an EMBL/GenBank/DDBJ whole genome shotgun (WGS) entry which is preliminary data.</text>
</comment>
<dbReference type="SUPFAM" id="SSF51735">
    <property type="entry name" value="NAD(P)-binding Rossmann-fold domains"/>
    <property type="match status" value="1"/>
</dbReference>
<organism evidence="3 4">
    <name type="scientific">Gracilibacillus dipsosauri</name>
    <dbReference type="NCBI Taxonomy" id="178340"/>
    <lineage>
        <taxon>Bacteria</taxon>
        <taxon>Bacillati</taxon>
        <taxon>Bacillota</taxon>
        <taxon>Bacilli</taxon>
        <taxon>Bacillales</taxon>
        <taxon>Bacillaceae</taxon>
        <taxon>Gracilibacillus</taxon>
    </lineage>
</organism>
<sequence length="338" mass="36867">MGKALKDFKIVVYGLGPIGMEILKKCEEHLRGKVIGAVDIDPAKIGKDIGELTGLEQRGIRVVSSIKEVEIQGDYPHIAIHATGSNLQTVRPQIKELVDNGYSVVSTCEQLSYPWHRYPKLSKEIDTYASEKGVTVIGTGVNPGYVMDTLVLSLTSVLSDISSIRVTRRVDVKKRRLPLQKKVGVGMTEEEFNNLATEGKIGHVGLEESLRLLAAGLDFDLESVKNSINPKVTDQPLSLPHFDVKAGEVIGLHQVSKASTKDGRNIELDLVMATSVNESEDAIEIDGDMKQRLVIPGGIFGDSATASIIINTTKIVALEVKPGLQTMKDIRLTRNIHL</sequence>
<feature type="domain" description="CoA-binding" evidence="1">
    <location>
        <begin position="6"/>
        <end position="102"/>
    </location>
</feature>